<keyword evidence="3" id="KW-1185">Reference proteome</keyword>
<reference evidence="2 3" key="1">
    <citation type="submission" date="2018-04" db="EMBL/GenBank/DDBJ databases">
        <title>Genomic Encyclopedia of Archaeal and Bacterial Type Strains, Phase II (KMG-II): from individual species to whole genera.</title>
        <authorList>
            <person name="Goeker M."/>
        </authorList>
    </citation>
    <scope>NUCLEOTIDE SEQUENCE [LARGE SCALE GENOMIC DNA]</scope>
    <source>
        <strain evidence="2 3">DSM 5822</strain>
    </source>
</reference>
<dbReference type="EMBL" id="QAON01000011">
    <property type="protein sequence ID" value="PTQ88574.1"/>
    <property type="molecule type" value="Genomic_DNA"/>
</dbReference>
<gene>
    <name evidence="2" type="ORF">C8N29_11197</name>
</gene>
<keyword evidence="1" id="KW-1133">Transmembrane helix</keyword>
<keyword evidence="1" id="KW-0812">Transmembrane</keyword>
<dbReference type="Proteomes" id="UP000244223">
    <property type="component" value="Unassembled WGS sequence"/>
</dbReference>
<sequence>MKIKHMIISAYLVIGILTGIYGSIWGQYDYKGVAYNMGRGLFWPVVMFPSLGQVVALIVIVVFIAAITLFGKGK</sequence>
<organism evidence="2 3">
    <name type="scientific">Agitococcus lubricus</name>
    <dbReference type="NCBI Taxonomy" id="1077255"/>
    <lineage>
        <taxon>Bacteria</taxon>
        <taxon>Pseudomonadati</taxon>
        <taxon>Pseudomonadota</taxon>
        <taxon>Gammaproteobacteria</taxon>
        <taxon>Moraxellales</taxon>
        <taxon>Moraxellaceae</taxon>
        <taxon>Agitococcus</taxon>
    </lineage>
</organism>
<feature type="transmembrane region" description="Helical" evidence="1">
    <location>
        <begin position="46"/>
        <end position="70"/>
    </location>
</feature>
<keyword evidence="1" id="KW-0472">Membrane</keyword>
<protein>
    <submittedName>
        <fullName evidence="2">Uncharacterized protein</fullName>
    </submittedName>
</protein>
<evidence type="ECO:0000313" key="2">
    <source>
        <dbReference type="EMBL" id="PTQ88574.1"/>
    </source>
</evidence>
<name>A0A2T5IXI3_9GAMM</name>
<evidence type="ECO:0000256" key="1">
    <source>
        <dbReference type="SAM" id="Phobius"/>
    </source>
</evidence>
<dbReference type="RefSeq" id="WP_107866207.1">
    <property type="nucleotide sequence ID" value="NZ_QAON01000011.1"/>
</dbReference>
<dbReference type="AlphaFoldDB" id="A0A2T5IXI3"/>
<accession>A0A2T5IXI3</accession>
<proteinExistence type="predicted"/>
<dbReference type="OrthoDB" id="6711796at2"/>
<feature type="transmembrane region" description="Helical" evidence="1">
    <location>
        <begin position="7"/>
        <end position="26"/>
    </location>
</feature>
<evidence type="ECO:0000313" key="3">
    <source>
        <dbReference type="Proteomes" id="UP000244223"/>
    </source>
</evidence>
<comment type="caution">
    <text evidence="2">The sequence shown here is derived from an EMBL/GenBank/DDBJ whole genome shotgun (WGS) entry which is preliminary data.</text>
</comment>